<dbReference type="PANTHER" id="PTHR41517">
    <property type="entry name" value="1,2-DIOXYGENASE PROTEIN-RELATED"/>
    <property type="match status" value="1"/>
</dbReference>
<sequence length="368" mass="41003">MSSDTADAEDLQNADLESTPELEQLYADFAAHHLAPLWTQASEVLTFHPRSDAVPFVWRWDDLYPLAARSGELVPVGRGGERRAIALANPGLGGAPYATPTIWAAIQYLGPRETAPEHRHAQNAFRFVVEGEGVWTVVNGDPVAMRRGDFLLTPGWNFHGHHNDTDAPMAWIDGLDVPLSDHIDIGFFEYGTERVTDEASPDISRSERLWAYPGLRPLSGLDERVSSPIAAYRWEYTDRAVAEQLKLEDEGHPATVEQGHAAIRYVNPTTGGDVMPTLRAEFHRLREGTKTQVRHEVGSSVWQVFDGTGVFVIDGVRHAMRRGDLAVVPSWVPWSIEAESPFDLFRFNDGPVIERLGFARTHIVDPEK</sequence>
<dbReference type="PANTHER" id="PTHR41517:SF1">
    <property type="entry name" value="CUPIN"/>
    <property type="match status" value="1"/>
</dbReference>
<evidence type="ECO:0000313" key="5">
    <source>
        <dbReference type="Proteomes" id="UP001501746"/>
    </source>
</evidence>
<dbReference type="Proteomes" id="UP001501746">
    <property type="component" value="Unassembled WGS sequence"/>
</dbReference>
<dbReference type="Pfam" id="PF07883">
    <property type="entry name" value="Cupin_2"/>
    <property type="match status" value="1"/>
</dbReference>
<comment type="caution">
    <text evidence="4">The sequence shown here is derived from an EMBL/GenBank/DDBJ whole genome shotgun (WGS) entry which is preliminary data.</text>
</comment>
<name>A0ABN2N1B8_9MICO</name>
<keyword evidence="2" id="KW-0560">Oxidoreductase</keyword>
<dbReference type="Gene3D" id="2.60.120.10">
    <property type="entry name" value="Jelly Rolls"/>
    <property type="match status" value="1"/>
</dbReference>
<dbReference type="CDD" id="cd02216">
    <property type="entry name" value="cupin_GDO-like_N"/>
    <property type="match status" value="1"/>
</dbReference>
<evidence type="ECO:0000313" key="4">
    <source>
        <dbReference type="EMBL" id="GAA1846129.1"/>
    </source>
</evidence>
<gene>
    <name evidence="4" type="ORF">GCM10009750_35590</name>
</gene>
<reference evidence="4 5" key="1">
    <citation type="journal article" date="2019" name="Int. J. Syst. Evol. Microbiol.">
        <title>The Global Catalogue of Microorganisms (GCM) 10K type strain sequencing project: providing services to taxonomists for standard genome sequencing and annotation.</title>
        <authorList>
            <consortium name="The Broad Institute Genomics Platform"/>
            <consortium name="The Broad Institute Genome Sequencing Center for Infectious Disease"/>
            <person name="Wu L."/>
            <person name="Ma J."/>
        </authorList>
    </citation>
    <scope>NUCLEOTIDE SEQUENCE [LARGE SCALE GENOMIC DNA]</scope>
    <source>
        <strain evidence="4 5">JCM 14323</strain>
    </source>
</reference>
<dbReference type="InterPro" id="IPR047183">
    <property type="entry name" value="GDO-like"/>
</dbReference>
<evidence type="ECO:0000256" key="2">
    <source>
        <dbReference type="ARBA" id="ARBA00023002"/>
    </source>
</evidence>
<dbReference type="InterPro" id="IPR013096">
    <property type="entry name" value="Cupin_2"/>
</dbReference>
<proteinExistence type="predicted"/>
<dbReference type="InterPro" id="IPR014710">
    <property type="entry name" value="RmlC-like_jellyroll"/>
</dbReference>
<dbReference type="InterPro" id="IPR011051">
    <property type="entry name" value="RmlC_Cupin_sf"/>
</dbReference>
<dbReference type="SUPFAM" id="SSF51182">
    <property type="entry name" value="RmlC-like cupins"/>
    <property type="match status" value="1"/>
</dbReference>
<keyword evidence="1" id="KW-0223">Dioxygenase</keyword>
<evidence type="ECO:0000256" key="1">
    <source>
        <dbReference type="ARBA" id="ARBA00022964"/>
    </source>
</evidence>
<feature type="domain" description="Cupin type-2" evidence="3">
    <location>
        <begin position="107"/>
        <end position="173"/>
    </location>
</feature>
<dbReference type="EMBL" id="BAAANK010000012">
    <property type="protein sequence ID" value="GAA1846129.1"/>
    <property type="molecule type" value="Genomic_DNA"/>
</dbReference>
<organism evidence="4 5">
    <name type="scientific">Agromyces salentinus</name>
    <dbReference type="NCBI Taxonomy" id="269421"/>
    <lineage>
        <taxon>Bacteria</taxon>
        <taxon>Bacillati</taxon>
        <taxon>Actinomycetota</taxon>
        <taxon>Actinomycetes</taxon>
        <taxon>Micrococcales</taxon>
        <taxon>Microbacteriaceae</taxon>
        <taxon>Agromyces</taxon>
    </lineage>
</organism>
<dbReference type="RefSeq" id="WP_157428475.1">
    <property type="nucleotide sequence ID" value="NZ_BAAANK010000012.1"/>
</dbReference>
<accession>A0ABN2N1B8</accession>
<keyword evidence="5" id="KW-1185">Reference proteome</keyword>
<dbReference type="CDD" id="cd06992">
    <property type="entry name" value="cupin_GDO-like_C"/>
    <property type="match status" value="1"/>
</dbReference>
<evidence type="ECO:0000259" key="3">
    <source>
        <dbReference type="Pfam" id="PF07883"/>
    </source>
</evidence>
<protein>
    <submittedName>
        <fullName evidence="4">Cupin domain-containing protein</fullName>
    </submittedName>
</protein>